<proteinExistence type="predicted"/>
<comment type="caution">
    <text evidence="1">The sequence shown here is derived from an EMBL/GenBank/DDBJ whole genome shotgun (WGS) entry which is preliminary data.</text>
</comment>
<sequence length="77" mass="8792">MKPIEKIKVLKTQSRYHSIHPLFSVGLIDSRTHHLRYRLEWPAKMTSVGSNVDGIALAHRTVNQSSCAIRRRQAGQN</sequence>
<gene>
    <name evidence="1" type="ORF">O181_015429</name>
</gene>
<evidence type="ECO:0000313" key="1">
    <source>
        <dbReference type="EMBL" id="MBW0475714.1"/>
    </source>
</evidence>
<protein>
    <submittedName>
        <fullName evidence="1">Uncharacterized protein</fullName>
    </submittedName>
</protein>
<keyword evidence="2" id="KW-1185">Reference proteome</keyword>
<reference evidence="1" key="1">
    <citation type="submission" date="2021-03" db="EMBL/GenBank/DDBJ databases">
        <title>Draft genome sequence of rust myrtle Austropuccinia psidii MF-1, a brazilian biotype.</title>
        <authorList>
            <person name="Quecine M.C."/>
            <person name="Pachon D.M.R."/>
            <person name="Bonatelli M.L."/>
            <person name="Correr F.H."/>
            <person name="Franceschini L.M."/>
            <person name="Leite T.F."/>
            <person name="Margarido G.R.A."/>
            <person name="Almeida C.A."/>
            <person name="Ferrarezi J.A."/>
            <person name="Labate C.A."/>
        </authorList>
    </citation>
    <scope>NUCLEOTIDE SEQUENCE</scope>
    <source>
        <strain evidence="1">MF-1</strain>
    </source>
</reference>
<dbReference type="Proteomes" id="UP000765509">
    <property type="component" value="Unassembled WGS sequence"/>
</dbReference>
<dbReference type="EMBL" id="AVOT02004210">
    <property type="protein sequence ID" value="MBW0475714.1"/>
    <property type="molecule type" value="Genomic_DNA"/>
</dbReference>
<dbReference type="AlphaFoldDB" id="A0A9Q3C207"/>
<organism evidence="1 2">
    <name type="scientific">Austropuccinia psidii MF-1</name>
    <dbReference type="NCBI Taxonomy" id="1389203"/>
    <lineage>
        <taxon>Eukaryota</taxon>
        <taxon>Fungi</taxon>
        <taxon>Dikarya</taxon>
        <taxon>Basidiomycota</taxon>
        <taxon>Pucciniomycotina</taxon>
        <taxon>Pucciniomycetes</taxon>
        <taxon>Pucciniales</taxon>
        <taxon>Sphaerophragmiaceae</taxon>
        <taxon>Austropuccinia</taxon>
    </lineage>
</organism>
<name>A0A9Q3C207_9BASI</name>
<accession>A0A9Q3C207</accession>
<evidence type="ECO:0000313" key="2">
    <source>
        <dbReference type="Proteomes" id="UP000765509"/>
    </source>
</evidence>